<dbReference type="SUPFAM" id="SSF46689">
    <property type="entry name" value="Homeodomain-like"/>
    <property type="match status" value="2"/>
</dbReference>
<dbReference type="InterPro" id="IPR009057">
    <property type="entry name" value="Homeodomain-like_sf"/>
</dbReference>
<gene>
    <name evidence="4" type="ORF">SAMN06296010_2614</name>
</gene>
<reference evidence="5" key="1">
    <citation type="submission" date="2017-04" db="EMBL/GenBank/DDBJ databases">
        <authorList>
            <person name="Varghese N."/>
            <person name="Submissions S."/>
        </authorList>
    </citation>
    <scope>NUCLEOTIDE SEQUENCE [LARGE SCALE GENOMIC DNA]</scope>
    <source>
        <strain evidence="5">VKM Ac-2510</strain>
    </source>
</reference>
<dbReference type="EMBL" id="FXAY01000004">
    <property type="protein sequence ID" value="SMG41555.1"/>
    <property type="molecule type" value="Genomic_DNA"/>
</dbReference>
<dbReference type="OrthoDB" id="3992151at2"/>
<accession>A0A1X7KLF6</accession>
<dbReference type="Gene3D" id="3.40.50.880">
    <property type="match status" value="1"/>
</dbReference>
<proteinExistence type="predicted"/>
<keyword evidence="1" id="KW-0805">Transcription regulation</keyword>
<dbReference type="SMART" id="SM00342">
    <property type="entry name" value="HTH_ARAC"/>
    <property type="match status" value="1"/>
</dbReference>
<dbReference type="STRING" id="150121.SAMN06296010_2614"/>
<dbReference type="InterPro" id="IPR002818">
    <property type="entry name" value="DJ-1/PfpI"/>
</dbReference>
<sequence>MPAIRPPRAPRLPRIGILLFDDVKMLDFAGPAEVFFEANQRSTGYEIVTISRSGEPVMTSMGIQVGVQTSVAEAGRLDTLIVPGTEKAATVFADPLLLESIAELASRSTRIAGICTGAFGLAATGLLAGKSATTHWKFTSLLAETYPEVDVQPEAIFVNDGDVFTSAGVAAGIDLALCLLELDYGPEVARSVAQLLLVYMKRSGNQSQFSAALQGPPPRTPVITVITDHISEDPSRPYTVGSLASVANVSTRHLTRVMRDEVGMSPMEYVTSMRLDLAVSFLDSGASVADAAARSGYATPVALRRSFVARFTITPSEYQRRFQSTHRGLTA</sequence>
<dbReference type="SUPFAM" id="SSF52317">
    <property type="entry name" value="Class I glutamine amidotransferase-like"/>
    <property type="match status" value="1"/>
</dbReference>
<dbReference type="PROSITE" id="PS01124">
    <property type="entry name" value="HTH_ARAC_FAMILY_2"/>
    <property type="match status" value="1"/>
</dbReference>
<dbReference type="Gene3D" id="1.10.10.60">
    <property type="entry name" value="Homeodomain-like"/>
    <property type="match status" value="1"/>
</dbReference>
<dbReference type="RefSeq" id="WP_085486694.1">
    <property type="nucleotide sequence ID" value="NZ_FXAY01000004.1"/>
</dbReference>
<dbReference type="PANTHER" id="PTHR43130:SF3">
    <property type="entry name" value="HTH-TYPE TRANSCRIPTIONAL REGULATOR RV1931C"/>
    <property type="match status" value="1"/>
</dbReference>
<evidence type="ECO:0000313" key="5">
    <source>
        <dbReference type="Proteomes" id="UP000193244"/>
    </source>
</evidence>
<protein>
    <submittedName>
        <fullName evidence="4">Transcriptional regulator GlxA family, contains an amidase domain and an AraC-type DNA-binding HTH domain</fullName>
    </submittedName>
</protein>
<dbReference type="Proteomes" id="UP000193244">
    <property type="component" value="Unassembled WGS sequence"/>
</dbReference>
<dbReference type="GO" id="GO:0003700">
    <property type="term" value="F:DNA-binding transcription factor activity"/>
    <property type="evidence" value="ECO:0007669"/>
    <property type="project" value="InterPro"/>
</dbReference>
<name>A0A1X7KLF6_9MICO</name>
<dbReference type="InterPro" id="IPR018060">
    <property type="entry name" value="HTH_AraC"/>
</dbReference>
<dbReference type="InterPro" id="IPR052158">
    <property type="entry name" value="INH-QAR"/>
</dbReference>
<dbReference type="InterPro" id="IPR029062">
    <property type="entry name" value="Class_I_gatase-like"/>
</dbReference>
<dbReference type="AlphaFoldDB" id="A0A1X7KLF6"/>
<evidence type="ECO:0000313" key="4">
    <source>
        <dbReference type="EMBL" id="SMG41555.1"/>
    </source>
</evidence>
<feature type="domain" description="HTH araC/xylS-type" evidence="3">
    <location>
        <begin position="220"/>
        <end position="321"/>
    </location>
</feature>
<evidence type="ECO:0000256" key="1">
    <source>
        <dbReference type="ARBA" id="ARBA00023015"/>
    </source>
</evidence>
<dbReference type="PANTHER" id="PTHR43130">
    <property type="entry name" value="ARAC-FAMILY TRANSCRIPTIONAL REGULATOR"/>
    <property type="match status" value="1"/>
</dbReference>
<keyword evidence="5" id="KW-1185">Reference proteome</keyword>
<organism evidence="4 5">
    <name type="scientific">Agreia pratensis</name>
    <dbReference type="NCBI Taxonomy" id="150121"/>
    <lineage>
        <taxon>Bacteria</taxon>
        <taxon>Bacillati</taxon>
        <taxon>Actinomycetota</taxon>
        <taxon>Actinomycetes</taxon>
        <taxon>Micrococcales</taxon>
        <taxon>Microbacteriaceae</taxon>
        <taxon>Agreia</taxon>
    </lineage>
</organism>
<keyword evidence="2" id="KW-0804">Transcription</keyword>
<dbReference type="Pfam" id="PF01965">
    <property type="entry name" value="DJ-1_PfpI"/>
    <property type="match status" value="1"/>
</dbReference>
<dbReference type="Pfam" id="PF12833">
    <property type="entry name" value="HTH_18"/>
    <property type="match status" value="1"/>
</dbReference>
<dbReference type="GO" id="GO:0043565">
    <property type="term" value="F:sequence-specific DNA binding"/>
    <property type="evidence" value="ECO:0007669"/>
    <property type="project" value="InterPro"/>
</dbReference>
<dbReference type="CDD" id="cd03137">
    <property type="entry name" value="GATase1_AraC_1"/>
    <property type="match status" value="1"/>
</dbReference>
<evidence type="ECO:0000259" key="3">
    <source>
        <dbReference type="PROSITE" id="PS01124"/>
    </source>
</evidence>
<keyword evidence="4" id="KW-0238">DNA-binding</keyword>
<evidence type="ECO:0000256" key="2">
    <source>
        <dbReference type="ARBA" id="ARBA00023163"/>
    </source>
</evidence>